<dbReference type="InterPro" id="IPR000326">
    <property type="entry name" value="PAP2/HPO"/>
</dbReference>
<dbReference type="InterPro" id="IPR036938">
    <property type="entry name" value="PAP2/HPO_sf"/>
</dbReference>
<dbReference type="Pfam" id="PF01569">
    <property type="entry name" value="PAP2"/>
    <property type="match status" value="1"/>
</dbReference>
<keyword evidence="4" id="KW-1185">Reference proteome</keyword>
<evidence type="ECO:0000256" key="1">
    <source>
        <dbReference type="SAM" id="Phobius"/>
    </source>
</evidence>
<feature type="transmembrane region" description="Helical" evidence="1">
    <location>
        <begin position="121"/>
        <end position="145"/>
    </location>
</feature>
<proteinExistence type="predicted"/>
<keyword evidence="1" id="KW-1133">Transmembrane helix</keyword>
<accession>A0A087BCT3</accession>
<feature type="transmembrane region" description="Helical" evidence="1">
    <location>
        <begin position="62"/>
        <end position="82"/>
    </location>
</feature>
<dbReference type="AlphaFoldDB" id="A0A087BCT3"/>
<gene>
    <name evidence="3" type="ORF">BMAGN_0707</name>
</gene>
<evidence type="ECO:0000313" key="4">
    <source>
        <dbReference type="Proteomes" id="UP000029052"/>
    </source>
</evidence>
<dbReference type="CDD" id="cd01610">
    <property type="entry name" value="PAP2_like"/>
    <property type="match status" value="1"/>
</dbReference>
<feature type="transmembrane region" description="Helical" evidence="1">
    <location>
        <begin position="94"/>
        <end position="115"/>
    </location>
</feature>
<feature type="transmembrane region" description="Helical" evidence="1">
    <location>
        <begin position="24"/>
        <end position="42"/>
    </location>
</feature>
<organism evidence="3 4">
    <name type="scientific">Bifidobacterium magnum</name>
    <dbReference type="NCBI Taxonomy" id="1692"/>
    <lineage>
        <taxon>Bacteria</taxon>
        <taxon>Bacillati</taxon>
        <taxon>Actinomycetota</taxon>
        <taxon>Actinomycetes</taxon>
        <taxon>Bifidobacteriales</taxon>
        <taxon>Bifidobacteriaceae</taxon>
        <taxon>Bifidobacterium</taxon>
    </lineage>
</organism>
<feature type="transmembrane region" description="Helical" evidence="1">
    <location>
        <begin position="152"/>
        <end position="173"/>
    </location>
</feature>
<sequence length="317" mass="35673">MTDETIATNASHESRTNAGRIPQAYWFVLLIIAVGALIVGSFHDLGIDRFLYDPDATWAKFFYAYGPAPLYWSLEVAGLIMLRNITVRRASYNRLLKAFGVLLIAFAVLYSLVYALKKTPWNAAVSIVLAVVLFEGPSLGLYALVRHCGEMSLRILCIFLLASSLLPYVIVFVCKEVVRRPRFIALLGEPQLSFQPWWEITRKNMELSTKVASNPDLFRSFPSGHTVSAAAILGWTVLPEYCKRLEPYRWVFYIVCPLYVGVVAFSRLVLGYHFLTDVSFAFLVATACCAVAYVRLYRLPANVLDAQHVARKTVLIK</sequence>
<feature type="transmembrane region" description="Helical" evidence="1">
    <location>
        <begin position="278"/>
        <end position="297"/>
    </location>
</feature>
<name>A0A087BCT3_9BIFI</name>
<reference evidence="3 4" key="1">
    <citation type="submission" date="2014-03" db="EMBL/GenBank/DDBJ databases">
        <title>Genomics of Bifidobacteria.</title>
        <authorList>
            <person name="Ventura M."/>
            <person name="Milani C."/>
            <person name="Lugli G.A."/>
        </authorList>
    </citation>
    <scope>NUCLEOTIDE SEQUENCE [LARGE SCALE GENOMIC DNA]</scope>
    <source>
        <strain evidence="3 4">LMG 11591</strain>
    </source>
</reference>
<evidence type="ECO:0000313" key="3">
    <source>
        <dbReference type="EMBL" id="KFI68833.1"/>
    </source>
</evidence>
<dbReference type="Proteomes" id="UP000029052">
    <property type="component" value="Unassembled WGS sequence"/>
</dbReference>
<dbReference type="RefSeq" id="WP_022859299.1">
    <property type="nucleotide sequence ID" value="NZ_JGZB01000003.1"/>
</dbReference>
<feature type="transmembrane region" description="Helical" evidence="1">
    <location>
        <begin position="217"/>
        <end position="238"/>
    </location>
</feature>
<feature type="domain" description="Phosphatidic acid phosphatase type 2/haloperoxidase" evidence="2">
    <location>
        <begin position="156"/>
        <end position="293"/>
    </location>
</feature>
<keyword evidence="1" id="KW-0812">Transmembrane</keyword>
<dbReference type="EMBL" id="JGZB01000003">
    <property type="protein sequence ID" value="KFI68833.1"/>
    <property type="molecule type" value="Genomic_DNA"/>
</dbReference>
<dbReference type="eggNOG" id="COG0671">
    <property type="taxonomic scope" value="Bacteria"/>
</dbReference>
<dbReference type="Gene3D" id="1.20.144.10">
    <property type="entry name" value="Phosphatidic acid phosphatase type 2/haloperoxidase"/>
    <property type="match status" value="1"/>
</dbReference>
<evidence type="ECO:0000259" key="2">
    <source>
        <dbReference type="SMART" id="SM00014"/>
    </source>
</evidence>
<comment type="caution">
    <text evidence="3">The sequence shown here is derived from an EMBL/GenBank/DDBJ whole genome shotgun (WGS) entry which is preliminary data.</text>
</comment>
<feature type="transmembrane region" description="Helical" evidence="1">
    <location>
        <begin position="250"/>
        <end position="272"/>
    </location>
</feature>
<dbReference type="STRING" id="1692.BMAGN_0707"/>
<dbReference type="SUPFAM" id="SSF48317">
    <property type="entry name" value="Acid phosphatase/Vanadium-dependent haloperoxidase"/>
    <property type="match status" value="1"/>
</dbReference>
<dbReference type="SMART" id="SM00014">
    <property type="entry name" value="acidPPc"/>
    <property type="match status" value="1"/>
</dbReference>
<protein>
    <submittedName>
        <fullName evidence="3">Phosphatase</fullName>
    </submittedName>
</protein>
<keyword evidence="1" id="KW-0472">Membrane</keyword>